<feature type="domain" description="AMP-dependent synthetase/ligase" evidence="3">
    <location>
        <begin position="24"/>
        <end position="380"/>
    </location>
</feature>
<evidence type="ECO:0000313" key="5">
    <source>
        <dbReference type="EMBL" id="PYE17009.1"/>
    </source>
</evidence>
<dbReference type="Gene3D" id="3.30.300.30">
    <property type="match status" value="1"/>
</dbReference>
<keyword evidence="2 5" id="KW-0436">Ligase</keyword>
<dbReference type="Pfam" id="PF00501">
    <property type="entry name" value="AMP-binding"/>
    <property type="match status" value="1"/>
</dbReference>
<dbReference type="InterPro" id="IPR001753">
    <property type="entry name" value="Enoyl-CoA_hydra/iso"/>
</dbReference>
<dbReference type="EMBL" id="QJSP01000007">
    <property type="protein sequence ID" value="PYE17009.1"/>
    <property type="molecule type" value="Genomic_DNA"/>
</dbReference>
<dbReference type="AlphaFoldDB" id="A0A318RI87"/>
<dbReference type="InterPro" id="IPR045851">
    <property type="entry name" value="AMP-bd_C_sf"/>
</dbReference>
<organism evidence="5 6">
    <name type="scientific">Williamsia limnetica</name>
    <dbReference type="NCBI Taxonomy" id="882452"/>
    <lineage>
        <taxon>Bacteria</taxon>
        <taxon>Bacillati</taxon>
        <taxon>Actinomycetota</taxon>
        <taxon>Actinomycetes</taxon>
        <taxon>Mycobacteriales</taxon>
        <taxon>Nocardiaceae</taxon>
        <taxon>Williamsia</taxon>
    </lineage>
</organism>
<dbReference type="SUPFAM" id="SSF52096">
    <property type="entry name" value="ClpP/crotonase"/>
    <property type="match status" value="1"/>
</dbReference>
<comment type="similarity">
    <text evidence="1">Belongs to the ATP-dependent AMP-binding enzyme family.</text>
</comment>
<dbReference type="Pfam" id="PF13193">
    <property type="entry name" value="AMP-binding_C"/>
    <property type="match status" value="1"/>
</dbReference>
<dbReference type="GO" id="GO:0031956">
    <property type="term" value="F:medium-chain fatty acid-CoA ligase activity"/>
    <property type="evidence" value="ECO:0007669"/>
    <property type="project" value="TreeGrafter"/>
</dbReference>
<evidence type="ECO:0000313" key="6">
    <source>
        <dbReference type="Proteomes" id="UP000247591"/>
    </source>
</evidence>
<dbReference type="Proteomes" id="UP000247591">
    <property type="component" value="Unassembled WGS sequence"/>
</dbReference>
<dbReference type="PANTHER" id="PTHR43201:SF5">
    <property type="entry name" value="MEDIUM-CHAIN ACYL-COA LIGASE ACSF2, MITOCHONDRIAL"/>
    <property type="match status" value="1"/>
</dbReference>
<comment type="caution">
    <text evidence="5">The sequence shown here is derived from an EMBL/GenBank/DDBJ whole genome shotgun (WGS) entry which is preliminary data.</text>
</comment>
<dbReference type="SUPFAM" id="SSF56801">
    <property type="entry name" value="Acetyl-CoA synthetase-like"/>
    <property type="match status" value="1"/>
</dbReference>
<dbReference type="InterPro" id="IPR025110">
    <property type="entry name" value="AMP-bd_C"/>
</dbReference>
<evidence type="ECO:0000256" key="2">
    <source>
        <dbReference type="ARBA" id="ARBA00022598"/>
    </source>
</evidence>
<dbReference type="PANTHER" id="PTHR43201">
    <property type="entry name" value="ACYL-COA SYNTHETASE"/>
    <property type="match status" value="1"/>
</dbReference>
<reference evidence="5 6" key="1">
    <citation type="submission" date="2018-06" db="EMBL/GenBank/DDBJ databases">
        <title>Genomic Encyclopedia of Type Strains, Phase IV (KMG-IV): sequencing the most valuable type-strain genomes for metagenomic binning, comparative biology and taxonomic classification.</title>
        <authorList>
            <person name="Goeker M."/>
        </authorList>
    </citation>
    <scope>NUCLEOTIDE SEQUENCE [LARGE SCALE GENOMIC DNA]</scope>
    <source>
        <strain evidence="5 6">DSM 45521</strain>
    </source>
</reference>
<gene>
    <name evidence="5" type="ORF">DFR67_107254</name>
</gene>
<dbReference type="InterPro" id="IPR042099">
    <property type="entry name" value="ANL_N_sf"/>
</dbReference>
<dbReference type="Gene3D" id="3.40.50.12780">
    <property type="entry name" value="N-terminal domain of ligase-like"/>
    <property type="match status" value="1"/>
</dbReference>
<accession>A0A318RI87</accession>
<keyword evidence="6" id="KW-1185">Reference proteome</keyword>
<dbReference type="InterPro" id="IPR029045">
    <property type="entry name" value="ClpP/crotonase-like_dom_sf"/>
</dbReference>
<dbReference type="Gene3D" id="3.90.226.10">
    <property type="entry name" value="2-enoyl-CoA Hydratase, Chain A, domain 1"/>
    <property type="match status" value="1"/>
</dbReference>
<dbReference type="CDD" id="cd06558">
    <property type="entry name" value="crotonase-like"/>
    <property type="match status" value="1"/>
</dbReference>
<feature type="domain" description="AMP-binding enzyme C-terminal" evidence="4">
    <location>
        <begin position="431"/>
        <end position="508"/>
    </location>
</feature>
<sequence>MTSTQNKPVVAIAKATNYWDLLSERVELSPSREFAVDEHGRRFTFAALSDLAETTAAALYAHGVRVGDVVSWQLPSSVESMALSLALSRLGAVQNPIIPMLRESEVAFITGQVGASLLIVPAGFRGFDHGAMAIAVAERTDGLRTLIVDETWMSGDPSTLPTRSERDDNAVSWIFYTSGTTAAPKGVKHGDAGLISAAKTFVTNVQVTPDERCAAYVPITHVGGIAHVLSSLLVGHTLITAAAFVPEDNAKQLISEGATLIGSGLPFTTEYVRISRESGVAPLFPRARATLGGGSGRPAELSRATSQHLGGVGIISGYGMTECPYLTWGSPDDTDDEHAVFEGTPGPQGRVRIVGADGTELPVGEIGEIRVHGPQLFHGYVDSAQDEGALDEQGFFRTGDLGFLNTAGRLSVTGRIKDIIVRKMENISAREVEEALINDPAIADLTVIGMPDNVSGERVCAVVVPNDPNVPPDLDSIRAYLATTTLNKRKYPEQVEVVDRIPRNSLGKITKSQVRSDLLDPAEKVSVSTMTSESQYTTVEFEVADHIATITLNRPDRLNCFNETMANEMAEIWGRVRDDDDIRVAVLQANGDRAFCTGVDVSEGAWWTHINRFNQEDPGVLLGPKQHRVWKPVVCALHGMVAGGAMYFVNESDIVICSDDTTFFDPHANAGIVSALEPMGMLARGIPLGEVLRWALIGSDERMTADSALRTGIVTEITSRTELRDRAQQLATEIAGRRPEAIQGTVRAIWESLDMTPSTALRTGLSYTQIGNVGSGRSDSRKNKRTPRFR</sequence>
<proteinExistence type="inferred from homology"/>
<evidence type="ECO:0000259" key="4">
    <source>
        <dbReference type="Pfam" id="PF13193"/>
    </source>
</evidence>
<dbReference type="GO" id="GO:0006631">
    <property type="term" value="P:fatty acid metabolic process"/>
    <property type="evidence" value="ECO:0007669"/>
    <property type="project" value="TreeGrafter"/>
</dbReference>
<name>A0A318RI87_WILLI</name>
<protein>
    <submittedName>
        <fullName evidence="5">Acyl-CoA synthetase (AMP-forming)/AMP-acid ligase II</fullName>
    </submittedName>
</protein>
<evidence type="ECO:0000256" key="1">
    <source>
        <dbReference type="ARBA" id="ARBA00006432"/>
    </source>
</evidence>
<dbReference type="InterPro" id="IPR000873">
    <property type="entry name" value="AMP-dep_synth/lig_dom"/>
</dbReference>
<dbReference type="Pfam" id="PF00378">
    <property type="entry name" value="ECH_1"/>
    <property type="match status" value="1"/>
</dbReference>
<evidence type="ECO:0000259" key="3">
    <source>
        <dbReference type="Pfam" id="PF00501"/>
    </source>
</evidence>